<feature type="chain" id="PRO_5012623941" evidence="2">
    <location>
        <begin position="17"/>
        <end position="146"/>
    </location>
</feature>
<dbReference type="EMBL" id="LNIX01000017">
    <property type="protein sequence ID" value="OXA45763.1"/>
    <property type="molecule type" value="Genomic_DNA"/>
</dbReference>
<proteinExistence type="predicted"/>
<dbReference type="Proteomes" id="UP000198287">
    <property type="component" value="Unassembled WGS sequence"/>
</dbReference>
<gene>
    <name evidence="3" type="ORF">Fcan01_19630</name>
</gene>
<feature type="region of interest" description="Disordered" evidence="1">
    <location>
        <begin position="124"/>
        <end position="146"/>
    </location>
</feature>
<organism evidence="3 4">
    <name type="scientific">Folsomia candida</name>
    <name type="common">Springtail</name>
    <dbReference type="NCBI Taxonomy" id="158441"/>
    <lineage>
        <taxon>Eukaryota</taxon>
        <taxon>Metazoa</taxon>
        <taxon>Ecdysozoa</taxon>
        <taxon>Arthropoda</taxon>
        <taxon>Hexapoda</taxon>
        <taxon>Collembola</taxon>
        <taxon>Entomobryomorpha</taxon>
        <taxon>Isotomoidea</taxon>
        <taxon>Isotomidae</taxon>
        <taxon>Proisotominae</taxon>
        <taxon>Folsomia</taxon>
    </lineage>
</organism>
<accession>A0A226DKK6</accession>
<dbReference type="AlphaFoldDB" id="A0A226DKK6"/>
<name>A0A226DKK6_FOLCA</name>
<keyword evidence="2" id="KW-0732">Signal</keyword>
<feature type="signal peptide" evidence="2">
    <location>
        <begin position="1"/>
        <end position="16"/>
    </location>
</feature>
<reference evidence="3 4" key="1">
    <citation type="submission" date="2015-12" db="EMBL/GenBank/DDBJ databases">
        <title>The genome of Folsomia candida.</title>
        <authorList>
            <person name="Faddeeva A."/>
            <person name="Derks M.F."/>
            <person name="Anvar Y."/>
            <person name="Smit S."/>
            <person name="Van Straalen N."/>
            <person name="Roelofs D."/>
        </authorList>
    </citation>
    <scope>NUCLEOTIDE SEQUENCE [LARGE SCALE GENOMIC DNA]</scope>
    <source>
        <strain evidence="3 4">VU population</strain>
        <tissue evidence="3">Whole body</tissue>
    </source>
</reference>
<evidence type="ECO:0000256" key="1">
    <source>
        <dbReference type="SAM" id="MobiDB-lite"/>
    </source>
</evidence>
<evidence type="ECO:0000313" key="3">
    <source>
        <dbReference type="EMBL" id="OXA45763.1"/>
    </source>
</evidence>
<comment type="caution">
    <text evidence="3">The sequence shown here is derived from an EMBL/GenBank/DDBJ whole genome shotgun (WGS) entry which is preliminary data.</text>
</comment>
<keyword evidence="4" id="KW-1185">Reference proteome</keyword>
<protein>
    <submittedName>
        <fullName evidence="3">Uncharacterized protein</fullName>
    </submittedName>
</protein>
<sequence length="146" mass="15962">MGQWSSLLLLWGTVFGCLSVAAGSLGVRQRSVESCGPHPLIALLAAASRPFATSASSLNDLIREVRRDPGTWSEMQILLRRYDDCVRAGDGLHYKRSSSSANIFLTNFRDKDQPLLQPQQLSPFILHSPAPSNPDLDSPVGNVPEF</sequence>
<evidence type="ECO:0000313" key="4">
    <source>
        <dbReference type="Proteomes" id="UP000198287"/>
    </source>
</evidence>
<evidence type="ECO:0000256" key="2">
    <source>
        <dbReference type="SAM" id="SignalP"/>
    </source>
</evidence>